<dbReference type="RefSeq" id="WP_205722686.1">
    <property type="nucleotide sequence ID" value="NZ_CP070608.1"/>
</dbReference>
<proteinExistence type="predicted"/>
<name>A0A974WMJ2_9BACT</name>
<dbReference type="AlphaFoldDB" id="A0A974WMJ2"/>
<sequence>MKDQTKKQAIIHSLQEMDDKNADKVIRFINNLFFDSFKNATRQKLKEKAMRQIQKALQKHAAEASLRRA</sequence>
<accession>A0A974WMJ2</accession>
<keyword evidence="2" id="KW-1185">Reference proteome</keyword>
<gene>
    <name evidence="1" type="ORF">JR347_03610</name>
</gene>
<dbReference type="Proteomes" id="UP000662783">
    <property type="component" value="Chromosome"/>
</dbReference>
<protein>
    <submittedName>
        <fullName evidence="1">Uncharacterized protein</fullName>
    </submittedName>
</protein>
<dbReference type="KEGG" id="fuv:JR347_03610"/>
<reference evidence="1" key="1">
    <citation type="submission" date="2021-02" db="EMBL/GenBank/DDBJ databases">
        <title>Fulvivirga sp. S481 isolated from sea water.</title>
        <authorList>
            <person name="Bae S.S."/>
            <person name="Baek K."/>
        </authorList>
    </citation>
    <scope>NUCLEOTIDE SEQUENCE</scope>
    <source>
        <strain evidence="1">S481</strain>
    </source>
</reference>
<evidence type="ECO:0000313" key="1">
    <source>
        <dbReference type="EMBL" id="QSE98178.1"/>
    </source>
</evidence>
<organism evidence="1 2">
    <name type="scientific">Fulvivirga lutea</name>
    <dbReference type="NCBI Taxonomy" id="2810512"/>
    <lineage>
        <taxon>Bacteria</taxon>
        <taxon>Pseudomonadati</taxon>
        <taxon>Bacteroidota</taxon>
        <taxon>Cytophagia</taxon>
        <taxon>Cytophagales</taxon>
        <taxon>Fulvivirgaceae</taxon>
        <taxon>Fulvivirga</taxon>
    </lineage>
</organism>
<evidence type="ECO:0000313" key="2">
    <source>
        <dbReference type="Proteomes" id="UP000662783"/>
    </source>
</evidence>
<dbReference type="EMBL" id="CP070608">
    <property type="protein sequence ID" value="QSE98178.1"/>
    <property type="molecule type" value="Genomic_DNA"/>
</dbReference>